<evidence type="ECO:0000256" key="2">
    <source>
        <dbReference type="ARBA" id="ARBA00004673"/>
    </source>
</evidence>
<dbReference type="Pfam" id="PF02285">
    <property type="entry name" value="COX8"/>
    <property type="match status" value="1"/>
</dbReference>
<evidence type="ECO:0000256" key="4">
    <source>
        <dbReference type="ARBA" id="ARBA00022692"/>
    </source>
</evidence>
<protein>
    <submittedName>
        <fullName evidence="11">Uncharacterized protein</fullName>
    </submittedName>
</protein>
<reference evidence="11" key="1">
    <citation type="submission" date="2025-08" db="UniProtKB">
        <authorList>
            <consortium name="Ensembl"/>
        </authorList>
    </citation>
    <scope>IDENTIFICATION</scope>
</reference>
<comment type="similarity">
    <text evidence="3">Belongs to the cytochrome c oxidase VIII family.</text>
</comment>
<evidence type="ECO:0000256" key="5">
    <source>
        <dbReference type="ARBA" id="ARBA00022792"/>
    </source>
</evidence>
<sequence length="70" mass="7780">AMLGFQRVFRLLNATVRNQIVPRANVVSGPPEEIVTPAVTIALTVMFAAFLIPSGWILAHMEDYKRKPSE</sequence>
<comment type="pathway">
    <text evidence="2">Energy metabolism; oxidative phosphorylation.</text>
</comment>
<dbReference type="GeneTree" id="ENSGT01000000216449"/>
<dbReference type="GO" id="GO:0005743">
    <property type="term" value="C:mitochondrial inner membrane"/>
    <property type="evidence" value="ECO:0007669"/>
    <property type="project" value="UniProtKB-SubCell"/>
</dbReference>
<dbReference type="InterPro" id="IPR003205">
    <property type="entry name" value="Cyt_c_oxidase_su8"/>
</dbReference>
<dbReference type="PANTHER" id="PTHR16717">
    <property type="entry name" value="CYTOCHROME C OXIDASE POLYPEPTIDE VIII"/>
    <property type="match status" value="1"/>
</dbReference>
<organism evidence="11 12">
    <name type="scientific">Chelonoidis abingdonii</name>
    <name type="common">Abingdon island giant tortoise</name>
    <name type="synonym">Testudo abingdonii</name>
    <dbReference type="NCBI Taxonomy" id="106734"/>
    <lineage>
        <taxon>Eukaryota</taxon>
        <taxon>Metazoa</taxon>
        <taxon>Chordata</taxon>
        <taxon>Craniata</taxon>
        <taxon>Vertebrata</taxon>
        <taxon>Euteleostomi</taxon>
        <taxon>Archelosauria</taxon>
        <taxon>Testudinata</taxon>
        <taxon>Testudines</taxon>
        <taxon>Cryptodira</taxon>
        <taxon>Durocryptodira</taxon>
        <taxon>Testudinoidea</taxon>
        <taxon>Testudinidae</taxon>
        <taxon>Chelonoidis</taxon>
    </lineage>
</organism>
<evidence type="ECO:0000256" key="8">
    <source>
        <dbReference type="ARBA" id="ARBA00023128"/>
    </source>
</evidence>
<dbReference type="PANTHER" id="PTHR16717:SF5">
    <property type="entry name" value="CYTOCHROME C OXIDASE SUBUNIT 8, ISOFORM A"/>
    <property type="match status" value="1"/>
</dbReference>
<evidence type="ECO:0000256" key="10">
    <source>
        <dbReference type="SAM" id="Phobius"/>
    </source>
</evidence>
<evidence type="ECO:0000256" key="7">
    <source>
        <dbReference type="ARBA" id="ARBA00022989"/>
    </source>
</evidence>
<keyword evidence="7 10" id="KW-1133">Transmembrane helix</keyword>
<dbReference type="Proteomes" id="UP000694404">
    <property type="component" value="Unplaced"/>
</dbReference>
<evidence type="ECO:0000256" key="1">
    <source>
        <dbReference type="ARBA" id="ARBA00004434"/>
    </source>
</evidence>
<dbReference type="AlphaFoldDB" id="A0A8C0FWP9"/>
<evidence type="ECO:0000256" key="6">
    <source>
        <dbReference type="ARBA" id="ARBA00022946"/>
    </source>
</evidence>
<dbReference type="OMA" id="WVVPKAH"/>
<name>A0A8C0FWP9_CHEAB</name>
<dbReference type="Gene3D" id="4.10.81.10">
    <property type="entry name" value="Cytochrome c oxidase, subunit 8"/>
    <property type="match status" value="1"/>
</dbReference>
<dbReference type="Ensembl" id="ENSCABT00000000140.1">
    <property type="protein sequence ID" value="ENSCABP00000000123.1"/>
    <property type="gene ID" value="ENSCABG00000000112.1"/>
</dbReference>
<evidence type="ECO:0000256" key="3">
    <source>
        <dbReference type="ARBA" id="ARBA00010117"/>
    </source>
</evidence>
<keyword evidence="6" id="KW-0809">Transit peptide</keyword>
<keyword evidence="9 10" id="KW-0472">Membrane</keyword>
<accession>A0A8C0FWP9</accession>
<dbReference type="SUPFAM" id="SSF81431">
    <property type="entry name" value="Mitochondrial cytochrome c oxidase subunit VIIIb (aka IX)"/>
    <property type="match status" value="1"/>
</dbReference>
<dbReference type="GO" id="GO:0006123">
    <property type="term" value="P:mitochondrial electron transport, cytochrome c to oxygen"/>
    <property type="evidence" value="ECO:0007669"/>
    <property type="project" value="InterPro"/>
</dbReference>
<reference evidence="11" key="2">
    <citation type="submission" date="2025-09" db="UniProtKB">
        <authorList>
            <consortium name="Ensembl"/>
        </authorList>
    </citation>
    <scope>IDENTIFICATION</scope>
</reference>
<evidence type="ECO:0000313" key="11">
    <source>
        <dbReference type="Ensembl" id="ENSCABP00000000123.1"/>
    </source>
</evidence>
<dbReference type="InterPro" id="IPR036548">
    <property type="entry name" value="Cyt_c_oxidase_su8_sf"/>
</dbReference>
<keyword evidence="12" id="KW-1185">Reference proteome</keyword>
<feature type="transmembrane region" description="Helical" evidence="10">
    <location>
        <begin position="34"/>
        <end position="59"/>
    </location>
</feature>
<keyword evidence="4 10" id="KW-0812">Transmembrane</keyword>
<keyword evidence="5" id="KW-0999">Mitochondrion inner membrane</keyword>
<proteinExistence type="inferred from homology"/>
<keyword evidence="8" id="KW-0496">Mitochondrion</keyword>
<comment type="subcellular location">
    <subcellularLocation>
        <location evidence="1">Mitochondrion inner membrane</location>
        <topology evidence="1">Single-pass membrane protein</topology>
    </subcellularLocation>
</comment>
<evidence type="ECO:0000313" key="12">
    <source>
        <dbReference type="Proteomes" id="UP000694404"/>
    </source>
</evidence>
<dbReference type="GO" id="GO:0045277">
    <property type="term" value="C:respiratory chain complex IV"/>
    <property type="evidence" value="ECO:0007669"/>
    <property type="project" value="InterPro"/>
</dbReference>
<evidence type="ECO:0000256" key="9">
    <source>
        <dbReference type="ARBA" id="ARBA00023136"/>
    </source>
</evidence>
<dbReference type="UniPathway" id="UPA00705"/>